<sequence length="292" mass="32935">MAVVCISLEEDSGGPPKVWIFSGDSFTTGTGFLKVTQGGKHDTEKSRCAFGRGGKFGRNAGEVLLEMWHEGAASNRLERLDTLRTQLSPYHLVEQAMMQRCQYQLFDHVPGGLEVNSEAPPCPSAPYDIEIRRKGSPGMSWQGVQLKSACWISHSRYALVPSCKKNRRVAVPYDEGDFQFLLVGSPQNSTLPNVTPSEQRLLSEMNPPERSRFFAFIPMAELIREDVVSVEREGQQGVRNFSLDFLPWDPPANYSRRCLNKRTSLLQWRIDTSDPVAAGQRFLEILEYGQRY</sequence>
<dbReference type="AlphaFoldDB" id="A0A0G4I9X4"/>
<name>A0A0G4I9X4_9ALVE</name>
<dbReference type="VEuPathDB" id="CryptoDB:Cvel_2080"/>
<proteinExistence type="predicted"/>
<protein>
    <submittedName>
        <fullName evidence="1">Uncharacterized protein</fullName>
    </submittedName>
</protein>
<accession>A0A0G4I9X4</accession>
<organism evidence="1">
    <name type="scientific">Chromera velia CCMP2878</name>
    <dbReference type="NCBI Taxonomy" id="1169474"/>
    <lineage>
        <taxon>Eukaryota</taxon>
        <taxon>Sar</taxon>
        <taxon>Alveolata</taxon>
        <taxon>Colpodellida</taxon>
        <taxon>Chromeraceae</taxon>
        <taxon>Chromera</taxon>
    </lineage>
</organism>
<dbReference type="PhylomeDB" id="A0A0G4I9X4"/>
<gene>
    <name evidence="1" type="ORF">Cvel_2080</name>
</gene>
<dbReference type="EMBL" id="CDMZ01005743">
    <property type="protein sequence ID" value="CEM53961.1"/>
    <property type="molecule type" value="Genomic_DNA"/>
</dbReference>
<evidence type="ECO:0000313" key="1">
    <source>
        <dbReference type="EMBL" id="CEM53961.1"/>
    </source>
</evidence>
<reference evidence="1" key="1">
    <citation type="submission" date="2014-11" db="EMBL/GenBank/DDBJ databases">
        <authorList>
            <person name="Otto D Thomas"/>
            <person name="Naeem Raeece"/>
        </authorList>
    </citation>
    <scope>NUCLEOTIDE SEQUENCE</scope>
</reference>